<evidence type="ECO:0000313" key="2">
    <source>
        <dbReference type="Proteomes" id="UP000018727"/>
    </source>
</evidence>
<reference evidence="1 2" key="1">
    <citation type="submission" date="2013-10" db="EMBL/GenBank/DDBJ databases">
        <title>The Genome Sequence of Prevotella nigrescens CC14M.</title>
        <authorList>
            <consortium name="The Broad Institute Genomics Platform"/>
            <person name="Earl A."/>
            <person name="Allen-Vercoe E."/>
            <person name="Daigneault M."/>
            <person name="Young S.K."/>
            <person name="Zeng Q."/>
            <person name="Gargeya S."/>
            <person name="Fitzgerald M."/>
            <person name="Abouelleil A."/>
            <person name="Alvarado L."/>
            <person name="Chapman S.B."/>
            <person name="Gainer-Dewar J."/>
            <person name="Goldberg J."/>
            <person name="Griggs A."/>
            <person name="Gujja S."/>
            <person name="Hansen M."/>
            <person name="Howarth C."/>
            <person name="Imamovic A."/>
            <person name="Ireland A."/>
            <person name="Larimer J."/>
            <person name="McCowan C."/>
            <person name="Murphy C."/>
            <person name="Pearson M."/>
            <person name="Poon T.W."/>
            <person name="Priest M."/>
            <person name="Roberts A."/>
            <person name="Saif S."/>
            <person name="Shea T."/>
            <person name="Sykes S."/>
            <person name="Wortman J."/>
            <person name="Nusbaum C."/>
            <person name="Birren B."/>
        </authorList>
    </citation>
    <scope>NUCLEOTIDE SEQUENCE [LARGE SCALE GENOMIC DNA]</scope>
    <source>
        <strain evidence="1 2">CC14M</strain>
    </source>
</reference>
<keyword evidence="2" id="KW-1185">Reference proteome</keyword>
<name>V8CRU9_9BACT</name>
<dbReference type="AlphaFoldDB" id="V8CRU9"/>
<dbReference type="PATRIC" id="fig|1073366.3.peg.160"/>
<dbReference type="EMBL" id="AZJH01000003">
    <property type="protein sequence ID" value="ETD29770.1"/>
    <property type="molecule type" value="Genomic_DNA"/>
</dbReference>
<proteinExistence type="predicted"/>
<dbReference type="Proteomes" id="UP000018727">
    <property type="component" value="Unassembled WGS sequence"/>
</dbReference>
<organism evidence="1 2">
    <name type="scientific">Prevotella nigrescens CC14M</name>
    <dbReference type="NCBI Taxonomy" id="1073366"/>
    <lineage>
        <taxon>Bacteria</taxon>
        <taxon>Pseudomonadati</taxon>
        <taxon>Bacteroidota</taxon>
        <taxon>Bacteroidia</taxon>
        <taxon>Bacteroidales</taxon>
        <taxon>Prevotellaceae</taxon>
        <taxon>Prevotella</taxon>
    </lineage>
</organism>
<dbReference type="HOGENOM" id="CLU_3347157_0_0_10"/>
<comment type="caution">
    <text evidence="1">The sequence shown here is derived from an EMBL/GenBank/DDBJ whole genome shotgun (WGS) entry which is preliminary data.</text>
</comment>
<protein>
    <submittedName>
        <fullName evidence="1">Uncharacterized protein</fullName>
    </submittedName>
</protein>
<accession>V8CRU9</accession>
<gene>
    <name evidence="1" type="ORF">HMPREF1173_00162</name>
</gene>
<sequence>MVQGLLTNYICRAVLAMLAHYLYSFEEKRIHYYEQKE</sequence>
<evidence type="ECO:0000313" key="1">
    <source>
        <dbReference type="EMBL" id="ETD29770.1"/>
    </source>
</evidence>